<evidence type="ECO:0000313" key="3">
    <source>
        <dbReference type="Proteomes" id="UP000179807"/>
    </source>
</evidence>
<organism evidence="2 3">
    <name type="scientific">Tritrichomonas foetus</name>
    <dbReference type="NCBI Taxonomy" id="1144522"/>
    <lineage>
        <taxon>Eukaryota</taxon>
        <taxon>Metamonada</taxon>
        <taxon>Parabasalia</taxon>
        <taxon>Tritrichomonadida</taxon>
        <taxon>Tritrichomonadidae</taxon>
        <taxon>Tritrichomonas</taxon>
    </lineage>
</organism>
<dbReference type="Proteomes" id="UP000179807">
    <property type="component" value="Unassembled WGS sequence"/>
</dbReference>
<accession>A0A1J4KV17</accession>
<dbReference type="AlphaFoldDB" id="A0A1J4KV17"/>
<feature type="region of interest" description="Disordered" evidence="1">
    <location>
        <begin position="175"/>
        <end position="219"/>
    </location>
</feature>
<feature type="compositionally biased region" description="Polar residues" evidence="1">
    <location>
        <begin position="204"/>
        <end position="219"/>
    </location>
</feature>
<sequence length="219" mass="25052">MSNDTFLTYNFFRIMNEANQLRLRQSANALIQAIGTSEDKASIVSPFLDNLLVQVQNQISAPPAMLYPQLALNTIQQQSGLQLTNERLRIAYRLAGFNPKDNYVTQEITRRFGANLKQGELVNIAQVIADQASIKLDRDAKRRKNVLFKWFEENWTQITPYLDYIVLEDNNNNNNSNNAFNEDEKNDENSHDDSNESNSDMTENDNQNESNQNVGNVSQ</sequence>
<reference evidence="2" key="1">
    <citation type="submission" date="2016-10" db="EMBL/GenBank/DDBJ databases">
        <authorList>
            <person name="Benchimol M."/>
            <person name="Almeida L.G."/>
            <person name="Vasconcelos A.T."/>
            <person name="Perreira-Neves A."/>
            <person name="Rosa I.A."/>
            <person name="Tasca T."/>
            <person name="Bogo M.R."/>
            <person name="de Souza W."/>
        </authorList>
    </citation>
    <scope>NUCLEOTIDE SEQUENCE [LARGE SCALE GENOMIC DNA]</scope>
    <source>
        <strain evidence="2">K</strain>
    </source>
</reference>
<gene>
    <name evidence="2" type="ORF">TRFO_03281</name>
</gene>
<dbReference type="VEuPathDB" id="TrichDB:TRFO_03281"/>
<evidence type="ECO:0000256" key="1">
    <source>
        <dbReference type="SAM" id="MobiDB-lite"/>
    </source>
</evidence>
<proteinExistence type="predicted"/>
<dbReference type="GeneID" id="94825897"/>
<comment type="caution">
    <text evidence="2">The sequence shown here is derived from an EMBL/GenBank/DDBJ whole genome shotgun (WGS) entry which is preliminary data.</text>
</comment>
<name>A0A1J4KV17_9EUKA</name>
<protein>
    <submittedName>
        <fullName evidence="2">Uncharacterized protein</fullName>
    </submittedName>
</protein>
<evidence type="ECO:0000313" key="2">
    <source>
        <dbReference type="EMBL" id="OHT13542.1"/>
    </source>
</evidence>
<dbReference type="EMBL" id="MLAK01000509">
    <property type="protein sequence ID" value="OHT13542.1"/>
    <property type="molecule type" value="Genomic_DNA"/>
</dbReference>
<dbReference type="RefSeq" id="XP_068366678.1">
    <property type="nucleotide sequence ID" value="XM_068491193.1"/>
</dbReference>
<dbReference type="OrthoDB" id="10472412at2759"/>
<keyword evidence="3" id="KW-1185">Reference proteome</keyword>